<evidence type="ECO:0000256" key="7">
    <source>
        <dbReference type="ARBA" id="ARBA00023012"/>
    </source>
</evidence>
<feature type="domain" description="Histidine kinase" evidence="8">
    <location>
        <begin position="370"/>
        <end position="572"/>
    </location>
</feature>
<dbReference type="InterPro" id="IPR050351">
    <property type="entry name" value="BphY/WalK/GraS-like"/>
</dbReference>
<evidence type="ECO:0000256" key="6">
    <source>
        <dbReference type="ARBA" id="ARBA00022777"/>
    </source>
</evidence>
<gene>
    <name evidence="9" type="ORF">BRYFOR_06312</name>
</gene>
<dbReference type="Proteomes" id="UP000005561">
    <property type="component" value="Unassembled WGS sequence"/>
</dbReference>
<dbReference type="GO" id="GO:0005886">
    <property type="term" value="C:plasma membrane"/>
    <property type="evidence" value="ECO:0007669"/>
    <property type="project" value="TreeGrafter"/>
</dbReference>
<sequence>MRSGKRWQAFVAAGFIILYLTIMLACTFLVKGKYLNEFEHSFQTQLSSLTEVIETLGNAEEDSGEDMEEAVKGKEASYQYLVSTVLLHSKYQQYAAVFYDKEGKIAVRSQYASAVQNYQDYRLGAQNVFSLSSFFSEEEIDRLARYALERQEELRAHKPEKYRFLGKIAEEDGSLLGLFVQRVFWQTDISIEDGEQDPFTGSKSEISYSDDKNDAVSYVQTGSEVVWEWESRDAEEMTVGTRQISLVFPGLTYGYRDWKRWKNSDYLQHTVPEDLENYYGSFSEKVRMSSEAFQPRFKEDYTVSIGNRTCDLTLLSECRPWAAAMDYMKYVYLAGFLLMTACMTAVMFVVHKNEERRSRLEENQRDFINAMAHEMKTPLGIIRGFAENLQENTVAEKKDYYLQQIIGQTEVMDSMVADIIGAARLESQHLVLQKEMISVNNLLRKQLGKFGPLIEEKGVSLQFSMQEVFELEGDNKYLEKAFANLIDNAVSYCDRGGIIKIVTDAQGCRIENTCASVQEEDVQRAFDIFYRGKRTASAEKHLGIGLYLARKILNLHAVRITAEKTPDGFRVTCKKTGGKRRL</sequence>
<keyword evidence="5" id="KW-0808">Transferase</keyword>
<dbReference type="Gene3D" id="1.10.287.130">
    <property type="match status" value="1"/>
</dbReference>
<evidence type="ECO:0000256" key="1">
    <source>
        <dbReference type="ARBA" id="ARBA00000085"/>
    </source>
</evidence>
<dbReference type="InterPro" id="IPR003661">
    <property type="entry name" value="HisK_dim/P_dom"/>
</dbReference>
<keyword evidence="10" id="KW-1185">Reference proteome</keyword>
<dbReference type="RefSeq" id="WP_006861107.1">
    <property type="nucleotide sequence ID" value="NZ_ACCL02000005.1"/>
</dbReference>
<dbReference type="PANTHER" id="PTHR45453">
    <property type="entry name" value="PHOSPHATE REGULON SENSOR PROTEIN PHOR"/>
    <property type="match status" value="1"/>
</dbReference>
<dbReference type="GO" id="GO:0000155">
    <property type="term" value="F:phosphorelay sensor kinase activity"/>
    <property type="evidence" value="ECO:0007669"/>
    <property type="project" value="InterPro"/>
</dbReference>
<dbReference type="InterPro" id="IPR005467">
    <property type="entry name" value="His_kinase_dom"/>
</dbReference>
<dbReference type="OrthoDB" id="9813151at2"/>
<comment type="subcellular location">
    <subcellularLocation>
        <location evidence="2">Membrane</location>
    </subcellularLocation>
</comment>
<keyword evidence="6 9" id="KW-0418">Kinase</keyword>
<keyword evidence="4" id="KW-0597">Phosphoprotein</keyword>
<organism evidence="9 10">
    <name type="scientific">Marvinbryantia formatexigens DSM 14469</name>
    <dbReference type="NCBI Taxonomy" id="478749"/>
    <lineage>
        <taxon>Bacteria</taxon>
        <taxon>Bacillati</taxon>
        <taxon>Bacillota</taxon>
        <taxon>Clostridia</taxon>
        <taxon>Lachnospirales</taxon>
        <taxon>Lachnospiraceae</taxon>
        <taxon>Marvinbryantia</taxon>
    </lineage>
</organism>
<evidence type="ECO:0000256" key="5">
    <source>
        <dbReference type="ARBA" id="ARBA00022679"/>
    </source>
</evidence>
<keyword evidence="7" id="KW-0902">Two-component regulatory system</keyword>
<comment type="catalytic activity">
    <reaction evidence="1">
        <text>ATP + protein L-histidine = ADP + protein N-phospho-L-histidine.</text>
        <dbReference type="EC" id="2.7.13.3"/>
    </reaction>
</comment>
<accession>C6LCG5</accession>
<dbReference type="EC" id="2.7.13.3" evidence="3"/>
<evidence type="ECO:0000313" key="10">
    <source>
        <dbReference type="Proteomes" id="UP000005561"/>
    </source>
</evidence>
<dbReference type="InterPro" id="IPR036097">
    <property type="entry name" value="HisK_dim/P_sf"/>
</dbReference>
<evidence type="ECO:0000259" key="8">
    <source>
        <dbReference type="PROSITE" id="PS50109"/>
    </source>
</evidence>
<comment type="caution">
    <text evidence="9">The sequence shown here is derived from an EMBL/GenBank/DDBJ whole genome shotgun (WGS) entry which is preliminary data.</text>
</comment>
<dbReference type="Pfam" id="PF00512">
    <property type="entry name" value="HisKA"/>
    <property type="match status" value="1"/>
</dbReference>
<evidence type="ECO:0000313" key="9">
    <source>
        <dbReference type="EMBL" id="EET61629.1"/>
    </source>
</evidence>
<dbReference type="PROSITE" id="PS50109">
    <property type="entry name" value="HIS_KIN"/>
    <property type="match status" value="1"/>
</dbReference>
<dbReference type="SUPFAM" id="SSF55874">
    <property type="entry name" value="ATPase domain of HSP90 chaperone/DNA topoisomerase II/histidine kinase"/>
    <property type="match status" value="1"/>
</dbReference>
<dbReference type="eggNOG" id="COG5002">
    <property type="taxonomic scope" value="Bacteria"/>
</dbReference>
<dbReference type="SMART" id="SM00388">
    <property type="entry name" value="HisKA"/>
    <property type="match status" value="1"/>
</dbReference>
<dbReference type="Gene3D" id="3.30.565.10">
    <property type="entry name" value="Histidine kinase-like ATPase, C-terminal domain"/>
    <property type="match status" value="1"/>
</dbReference>
<dbReference type="Pfam" id="PF02518">
    <property type="entry name" value="HATPase_c"/>
    <property type="match status" value="1"/>
</dbReference>
<dbReference type="PANTHER" id="PTHR45453:SF1">
    <property type="entry name" value="PHOSPHATE REGULON SENSOR PROTEIN PHOR"/>
    <property type="match status" value="1"/>
</dbReference>
<dbReference type="GO" id="GO:0004721">
    <property type="term" value="F:phosphoprotein phosphatase activity"/>
    <property type="evidence" value="ECO:0007669"/>
    <property type="project" value="TreeGrafter"/>
</dbReference>
<dbReference type="CDD" id="cd00082">
    <property type="entry name" value="HisKA"/>
    <property type="match status" value="1"/>
</dbReference>
<evidence type="ECO:0000256" key="2">
    <source>
        <dbReference type="ARBA" id="ARBA00004370"/>
    </source>
</evidence>
<evidence type="ECO:0000256" key="3">
    <source>
        <dbReference type="ARBA" id="ARBA00012438"/>
    </source>
</evidence>
<proteinExistence type="predicted"/>
<dbReference type="InterPro" id="IPR036890">
    <property type="entry name" value="HATPase_C_sf"/>
</dbReference>
<dbReference type="SUPFAM" id="SSF47384">
    <property type="entry name" value="Homodimeric domain of signal transducing histidine kinase"/>
    <property type="match status" value="1"/>
</dbReference>
<dbReference type="InterPro" id="IPR003594">
    <property type="entry name" value="HATPase_dom"/>
</dbReference>
<dbReference type="PROSITE" id="PS51257">
    <property type="entry name" value="PROKAR_LIPOPROTEIN"/>
    <property type="match status" value="1"/>
</dbReference>
<evidence type="ECO:0000256" key="4">
    <source>
        <dbReference type="ARBA" id="ARBA00022553"/>
    </source>
</evidence>
<dbReference type="GO" id="GO:0016036">
    <property type="term" value="P:cellular response to phosphate starvation"/>
    <property type="evidence" value="ECO:0007669"/>
    <property type="project" value="TreeGrafter"/>
</dbReference>
<dbReference type="CDD" id="cd00075">
    <property type="entry name" value="HATPase"/>
    <property type="match status" value="1"/>
</dbReference>
<dbReference type="EMBL" id="ACCL02000005">
    <property type="protein sequence ID" value="EET61629.1"/>
    <property type="molecule type" value="Genomic_DNA"/>
</dbReference>
<protein>
    <recommendedName>
        <fullName evidence="3">histidine kinase</fullName>
        <ecNumber evidence="3">2.7.13.3</ecNumber>
    </recommendedName>
</protein>
<dbReference type="SMART" id="SM00387">
    <property type="entry name" value="HATPase_c"/>
    <property type="match status" value="1"/>
</dbReference>
<reference evidence="9" key="1">
    <citation type="submission" date="2009-07" db="EMBL/GenBank/DDBJ databases">
        <authorList>
            <person name="Weinstock G."/>
            <person name="Sodergren E."/>
            <person name="Clifton S."/>
            <person name="Fulton L."/>
            <person name="Fulton B."/>
            <person name="Courtney L."/>
            <person name="Fronick C."/>
            <person name="Harrison M."/>
            <person name="Strong C."/>
            <person name="Farmer C."/>
            <person name="Delahaunty K."/>
            <person name="Markovic C."/>
            <person name="Hall O."/>
            <person name="Minx P."/>
            <person name="Tomlinson C."/>
            <person name="Mitreva M."/>
            <person name="Nelson J."/>
            <person name="Hou S."/>
            <person name="Wollam A."/>
            <person name="Pepin K.H."/>
            <person name="Johnson M."/>
            <person name="Bhonagiri V."/>
            <person name="Nash W.E."/>
            <person name="Warren W."/>
            <person name="Chinwalla A."/>
            <person name="Mardis E.R."/>
            <person name="Wilson R.K."/>
        </authorList>
    </citation>
    <scope>NUCLEOTIDE SEQUENCE [LARGE SCALE GENOMIC DNA]</scope>
    <source>
        <strain evidence="9">DSM 14469</strain>
    </source>
</reference>
<dbReference type="AlphaFoldDB" id="C6LCG5"/>
<name>C6LCG5_9FIRM</name>
<dbReference type="STRING" id="168384.SAMN05660368_00141"/>